<feature type="region of interest" description="Disordered" evidence="1">
    <location>
        <begin position="32"/>
        <end position="275"/>
    </location>
</feature>
<name>A0AAE0II47_9PEZI</name>
<dbReference type="EMBL" id="JAUEDM010000002">
    <property type="protein sequence ID" value="KAK3325663.1"/>
    <property type="molecule type" value="Genomic_DNA"/>
</dbReference>
<protein>
    <submittedName>
        <fullName evidence="2">Uncharacterized protein</fullName>
    </submittedName>
</protein>
<feature type="compositionally biased region" description="Polar residues" evidence="1">
    <location>
        <begin position="212"/>
        <end position="222"/>
    </location>
</feature>
<feature type="compositionally biased region" description="Acidic residues" evidence="1">
    <location>
        <begin position="924"/>
        <end position="936"/>
    </location>
</feature>
<feature type="region of interest" description="Disordered" evidence="1">
    <location>
        <begin position="602"/>
        <end position="622"/>
    </location>
</feature>
<feature type="compositionally biased region" description="Polar residues" evidence="1">
    <location>
        <begin position="755"/>
        <end position="765"/>
    </location>
</feature>
<sequence>MTASAGSKPALPSMDASQVNYAFGLDADRAGGQQRMFKKHKVLPHPRRETLGLRDVPRSVPRKYDLEIDTRLSQSAGSQDSSPSLRQRAKKLGGGPEPPPTPPAHSRKSSSTQSVSHSSPTQSGTPLTSTESIQQRPPTTPTNQQTPPTPNLTPDRTPPGPASRYARSRPVVNDRIPSKITIDSRTESFKTAPENPCSSSDDDGTLRPRLSSAKTSQSTVRQVNGEGKTKPQPVGLGLGLESNPGEDLTPRTAKEFNTFDGEWGPGGGGSGSEVEEEWDYNLGRNVTVRKRRPTTRMNSHRDEVVEEATVTPTLATKALRSMSLQESPVVYPSPRRVFSDNVQTQPAPSNSASSINTDFKRSSMVSTRSTASTVVEAILVEKAAPQRRKTLRHMRKQTTLRDSVADLSPSSSGPTWTSPSGSAAVNNTRPSRRRSNPKLREVPRESYVSTSTSNSISSRKARREVWKNGGIPVVIVPDRQSSVKSSSREPSLRSTSSRRSKRSPSLSSPTLEQLSKSKNHTENAEKPRRNRTVSETDGSHPGDQRTIDYPPVVPRRSSSLSAPTSRNGSRTASLTADSLKAQSALHAQQAHEALLRASQALDKRKEQNHHQQNGATHGYKQAPEVPSKVLLEAQDIHQPEVRVQRAPSIESSRSNEPHYFQPGHDTQGQHASHEDHEGHRNRLSVDRYGDPFFGKRLSVQNTPFSQASMDTTGTSNAEVSEAMAVNIYPHQNKSLMVVDHSTKPSESSSLDRYRTSGSETPTIRTSDADAGGLPVTPPQTFSMDDVDSPLRNPRAPPEPPAEPPLINFIPATPSGMTPMVEKEKMLGNYYEMTQEKPARPVSLLKRTLTRNRPSEYGPSPIRPTGFLTRTLSLTRSITRGVGGRDMDAAKRPPLRRHSTTDDGPRDVNRLHPHWRPAHLRDDYSDSEESDWDDEEGPDGRTYRYPPVDNRPRAPLRSLTQRVKRTFAILPVRDSDDDSCHMPDRRTIRRTPSGNLRVMKFRRSLESLPRIELNDGRPYTAPGQSGGAAAAGVNGGRTAAATAAAALKFWRLSNVPSWMGPTTTTTRTLPPPLANGNAIINENKQAGFLPTLGNRMNIVRRVSERRREKRSEELRRMISGPREVRDGVGDVIRRNSYIR</sequence>
<gene>
    <name evidence="2" type="ORF">B0H66DRAFT_133949</name>
</gene>
<keyword evidence="3" id="KW-1185">Reference proteome</keyword>
<feature type="compositionally biased region" description="Basic residues" evidence="1">
    <location>
        <begin position="36"/>
        <end position="45"/>
    </location>
</feature>
<dbReference type="AlphaFoldDB" id="A0AAE0II47"/>
<organism evidence="2 3">
    <name type="scientific">Apodospora peruviana</name>
    <dbReference type="NCBI Taxonomy" id="516989"/>
    <lineage>
        <taxon>Eukaryota</taxon>
        <taxon>Fungi</taxon>
        <taxon>Dikarya</taxon>
        <taxon>Ascomycota</taxon>
        <taxon>Pezizomycotina</taxon>
        <taxon>Sordariomycetes</taxon>
        <taxon>Sordariomycetidae</taxon>
        <taxon>Sordariales</taxon>
        <taxon>Lasiosphaeriaceae</taxon>
        <taxon>Apodospora</taxon>
    </lineage>
</organism>
<feature type="compositionally biased region" description="Low complexity" evidence="1">
    <location>
        <begin position="408"/>
        <end position="429"/>
    </location>
</feature>
<feature type="region of interest" description="Disordered" evidence="1">
    <location>
        <begin position="387"/>
        <end position="462"/>
    </location>
</feature>
<feature type="compositionally biased region" description="Pro residues" evidence="1">
    <location>
        <begin position="794"/>
        <end position="803"/>
    </location>
</feature>
<feature type="compositionally biased region" description="Basic and acidic residues" evidence="1">
    <location>
        <begin position="46"/>
        <end position="70"/>
    </location>
</feature>
<feature type="region of interest" description="Disordered" evidence="1">
    <location>
        <begin position="877"/>
        <end position="953"/>
    </location>
</feature>
<evidence type="ECO:0000256" key="1">
    <source>
        <dbReference type="SAM" id="MobiDB-lite"/>
    </source>
</evidence>
<feature type="compositionally biased region" description="Pro residues" evidence="1">
    <location>
        <begin position="147"/>
        <end position="161"/>
    </location>
</feature>
<feature type="compositionally biased region" description="Basic and acidic residues" evidence="1">
    <location>
        <begin position="898"/>
        <end position="909"/>
    </location>
</feature>
<dbReference type="Proteomes" id="UP001283341">
    <property type="component" value="Unassembled WGS sequence"/>
</dbReference>
<feature type="compositionally biased region" description="Low complexity" evidence="1">
    <location>
        <begin position="446"/>
        <end position="458"/>
    </location>
</feature>
<feature type="compositionally biased region" description="Basic and acidic residues" evidence="1">
    <location>
        <begin position="519"/>
        <end position="546"/>
    </location>
</feature>
<feature type="compositionally biased region" description="Low complexity" evidence="1">
    <location>
        <begin position="109"/>
        <end position="123"/>
    </location>
</feature>
<feature type="compositionally biased region" description="Polar residues" evidence="1">
    <location>
        <begin position="560"/>
        <end position="576"/>
    </location>
</feature>
<evidence type="ECO:0000313" key="2">
    <source>
        <dbReference type="EMBL" id="KAK3325663.1"/>
    </source>
</evidence>
<feature type="compositionally biased region" description="Low complexity" evidence="1">
    <location>
        <begin position="73"/>
        <end position="84"/>
    </location>
</feature>
<feature type="region of interest" description="Disordered" evidence="1">
    <location>
        <begin position="477"/>
        <end position="589"/>
    </location>
</feature>
<evidence type="ECO:0000313" key="3">
    <source>
        <dbReference type="Proteomes" id="UP001283341"/>
    </source>
</evidence>
<feature type="compositionally biased region" description="Polar residues" evidence="1">
    <location>
        <begin position="124"/>
        <end position="136"/>
    </location>
</feature>
<feature type="region of interest" description="Disordered" evidence="1">
    <location>
        <begin position="739"/>
        <end position="806"/>
    </location>
</feature>
<feature type="compositionally biased region" description="Basic residues" evidence="1">
    <location>
        <begin position="387"/>
        <end position="398"/>
    </location>
</feature>
<feature type="region of interest" description="Disordered" evidence="1">
    <location>
        <begin position="638"/>
        <end position="685"/>
    </location>
</feature>
<reference evidence="2" key="1">
    <citation type="journal article" date="2023" name="Mol. Phylogenet. Evol.">
        <title>Genome-scale phylogeny and comparative genomics of the fungal order Sordariales.</title>
        <authorList>
            <person name="Hensen N."/>
            <person name="Bonometti L."/>
            <person name="Westerberg I."/>
            <person name="Brannstrom I.O."/>
            <person name="Guillou S."/>
            <person name="Cros-Aarteil S."/>
            <person name="Calhoun S."/>
            <person name="Haridas S."/>
            <person name="Kuo A."/>
            <person name="Mondo S."/>
            <person name="Pangilinan J."/>
            <person name="Riley R."/>
            <person name="LaButti K."/>
            <person name="Andreopoulos B."/>
            <person name="Lipzen A."/>
            <person name="Chen C."/>
            <person name="Yan M."/>
            <person name="Daum C."/>
            <person name="Ng V."/>
            <person name="Clum A."/>
            <person name="Steindorff A."/>
            <person name="Ohm R.A."/>
            <person name="Martin F."/>
            <person name="Silar P."/>
            <person name="Natvig D.O."/>
            <person name="Lalanne C."/>
            <person name="Gautier V."/>
            <person name="Ament-Velasquez S.L."/>
            <person name="Kruys A."/>
            <person name="Hutchinson M.I."/>
            <person name="Powell A.J."/>
            <person name="Barry K."/>
            <person name="Miller A.N."/>
            <person name="Grigoriev I.V."/>
            <person name="Debuchy R."/>
            <person name="Gladieux P."/>
            <person name="Hiltunen Thoren M."/>
            <person name="Johannesson H."/>
        </authorList>
    </citation>
    <scope>NUCLEOTIDE SEQUENCE</scope>
    <source>
        <strain evidence="2">CBS 118394</strain>
    </source>
</reference>
<feature type="region of interest" description="Disordered" evidence="1">
    <location>
        <begin position="340"/>
        <end position="361"/>
    </location>
</feature>
<comment type="caution">
    <text evidence="2">The sequence shown here is derived from an EMBL/GenBank/DDBJ whole genome shotgun (WGS) entry which is preliminary data.</text>
</comment>
<reference evidence="2" key="2">
    <citation type="submission" date="2023-06" db="EMBL/GenBank/DDBJ databases">
        <authorList>
            <consortium name="Lawrence Berkeley National Laboratory"/>
            <person name="Haridas S."/>
            <person name="Hensen N."/>
            <person name="Bonometti L."/>
            <person name="Westerberg I."/>
            <person name="Brannstrom I.O."/>
            <person name="Guillou S."/>
            <person name="Cros-Aarteil S."/>
            <person name="Calhoun S."/>
            <person name="Kuo A."/>
            <person name="Mondo S."/>
            <person name="Pangilinan J."/>
            <person name="Riley R."/>
            <person name="Labutti K."/>
            <person name="Andreopoulos B."/>
            <person name="Lipzen A."/>
            <person name="Chen C."/>
            <person name="Yanf M."/>
            <person name="Daum C."/>
            <person name="Ng V."/>
            <person name="Clum A."/>
            <person name="Steindorff A."/>
            <person name="Ohm R."/>
            <person name="Martin F."/>
            <person name="Silar P."/>
            <person name="Natvig D."/>
            <person name="Lalanne C."/>
            <person name="Gautier V."/>
            <person name="Ament-Velasquez S.L."/>
            <person name="Kruys A."/>
            <person name="Hutchinson M.I."/>
            <person name="Powell A.J."/>
            <person name="Barry K."/>
            <person name="Miller A.N."/>
            <person name="Grigoriev I.V."/>
            <person name="Debuchy R."/>
            <person name="Gladieux P."/>
            <person name="Thoren M.H."/>
            <person name="Johannesson H."/>
        </authorList>
    </citation>
    <scope>NUCLEOTIDE SEQUENCE</scope>
    <source>
        <strain evidence="2">CBS 118394</strain>
    </source>
</reference>
<feature type="compositionally biased region" description="Basic and acidic residues" evidence="1">
    <location>
        <begin position="671"/>
        <end position="685"/>
    </location>
</feature>
<accession>A0AAE0II47</accession>
<proteinExistence type="predicted"/>